<dbReference type="PROSITE" id="PS50956">
    <property type="entry name" value="HTH_ASNC_2"/>
    <property type="match status" value="1"/>
</dbReference>
<dbReference type="InterPro" id="IPR011991">
    <property type="entry name" value="ArsR-like_HTH"/>
</dbReference>
<proteinExistence type="predicted"/>
<dbReference type="SUPFAM" id="SSF46785">
    <property type="entry name" value="Winged helix' DNA-binding domain"/>
    <property type="match status" value="1"/>
</dbReference>
<dbReference type="InterPro" id="IPR011008">
    <property type="entry name" value="Dimeric_a/b-barrel"/>
</dbReference>
<dbReference type="GO" id="GO:0043565">
    <property type="term" value="F:sequence-specific DNA binding"/>
    <property type="evidence" value="ECO:0007669"/>
    <property type="project" value="InterPro"/>
</dbReference>
<dbReference type="Proteomes" id="UP000004535">
    <property type="component" value="Unassembled WGS sequence"/>
</dbReference>
<dbReference type="PANTHER" id="PTHR30154">
    <property type="entry name" value="LEUCINE-RESPONSIVE REGULATORY PROTEIN"/>
    <property type="match status" value="1"/>
</dbReference>
<keyword evidence="1" id="KW-0805">Transcription regulation</keyword>
<evidence type="ECO:0000259" key="4">
    <source>
        <dbReference type="PROSITE" id="PS50956"/>
    </source>
</evidence>
<evidence type="ECO:0000256" key="3">
    <source>
        <dbReference type="ARBA" id="ARBA00023163"/>
    </source>
</evidence>
<dbReference type="SMART" id="SM00344">
    <property type="entry name" value="HTH_ASNC"/>
    <property type="match status" value="1"/>
</dbReference>
<dbReference type="PANTHER" id="PTHR30154:SF34">
    <property type="entry name" value="TRANSCRIPTIONAL REGULATOR AZLB"/>
    <property type="match status" value="1"/>
</dbReference>
<dbReference type="GO" id="GO:0043200">
    <property type="term" value="P:response to amino acid"/>
    <property type="evidence" value="ECO:0007669"/>
    <property type="project" value="TreeGrafter"/>
</dbReference>
<dbReference type="Pfam" id="PF13412">
    <property type="entry name" value="HTH_24"/>
    <property type="match status" value="1"/>
</dbReference>
<keyword evidence="3" id="KW-0804">Transcription</keyword>
<gene>
    <name evidence="5" type="ORF">BURMUCGD2_5818</name>
</gene>
<accession>B9BL60</accession>
<sequence length="185" mass="20570">MATRYHVEIKFHVEASKEPPMPGITLDDLDLRILAVLQDDASVSNLQLAERALSSPPTCMRRVRRLTEAGVIRRQVAMLDPVAIGTAVTAIIEISLDRQTAEDYDAFEAYVCAEPAVTQCYRVSPGPDFVVVADLADVAEYDEFARRLFTGASNVRNVRTFFSTHRAKFETNARVGHAMRKRGGE</sequence>
<dbReference type="Gene3D" id="3.30.70.920">
    <property type="match status" value="1"/>
</dbReference>
<dbReference type="AlphaFoldDB" id="B9BL60"/>
<dbReference type="GO" id="GO:0005829">
    <property type="term" value="C:cytosol"/>
    <property type="evidence" value="ECO:0007669"/>
    <property type="project" value="TreeGrafter"/>
</dbReference>
<dbReference type="InterPro" id="IPR000485">
    <property type="entry name" value="AsnC-type_HTH_dom"/>
</dbReference>
<evidence type="ECO:0000313" key="6">
    <source>
        <dbReference type="Proteomes" id="UP000004535"/>
    </source>
</evidence>
<protein>
    <submittedName>
        <fullName evidence="5">Transcriptional regulator, AsnC family</fullName>
    </submittedName>
</protein>
<dbReference type="InterPro" id="IPR019888">
    <property type="entry name" value="Tscrpt_reg_AsnC-like"/>
</dbReference>
<dbReference type="Gene3D" id="1.10.10.10">
    <property type="entry name" value="Winged helix-like DNA-binding domain superfamily/Winged helix DNA-binding domain"/>
    <property type="match status" value="1"/>
</dbReference>
<name>B9BL60_9BURK</name>
<dbReference type="InterPro" id="IPR019887">
    <property type="entry name" value="Tscrpt_reg_AsnC/Lrp_C"/>
</dbReference>
<evidence type="ECO:0000256" key="1">
    <source>
        <dbReference type="ARBA" id="ARBA00023015"/>
    </source>
</evidence>
<dbReference type="Pfam" id="PF01037">
    <property type="entry name" value="AsnC_trans_reg"/>
    <property type="match status" value="1"/>
</dbReference>
<dbReference type="GO" id="GO:0006355">
    <property type="term" value="P:regulation of DNA-templated transcription"/>
    <property type="evidence" value="ECO:0007669"/>
    <property type="project" value="UniProtKB-ARBA"/>
</dbReference>
<evidence type="ECO:0000313" key="5">
    <source>
        <dbReference type="EMBL" id="EEE08677.1"/>
    </source>
</evidence>
<dbReference type="CDD" id="cd00090">
    <property type="entry name" value="HTH_ARSR"/>
    <property type="match status" value="1"/>
</dbReference>
<comment type="caution">
    <text evidence="5">The sequence shown here is derived from an EMBL/GenBank/DDBJ whole genome shotgun (WGS) entry which is preliminary data.</text>
</comment>
<keyword evidence="2" id="KW-0238">DNA-binding</keyword>
<dbReference type="EMBL" id="ACFC01000002">
    <property type="protein sequence ID" value="EEE08677.1"/>
    <property type="molecule type" value="Genomic_DNA"/>
</dbReference>
<organism evidence="5 6">
    <name type="scientific">Burkholderia multivorans CGD2</name>
    <dbReference type="NCBI Taxonomy" id="513052"/>
    <lineage>
        <taxon>Bacteria</taxon>
        <taxon>Pseudomonadati</taxon>
        <taxon>Pseudomonadota</taxon>
        <taxon>Betaproteobacteria</taxon>
        <taxon>Burkholderiales</taxon>
        <taxon>Burkholderiaceae</taxon>
        <taxon>Burkholderia</taxon>
        <taxon>Burkholderia cepacia complex</taxon>
    </lineage>
</organism>
<dbReference type="InterPro" id="IPR036388">
    <property type="entry name" value="WH-like_DNA-bd_sf"/>
</dbReference>
<reference evidence="5 6" key="1">
    <citation type="journal article" date="2012" name="J. Bacteriol.">
        <title>Draft Genome Sequence Determination for Cystic Fibrosis and Chronic Granulomatous Disease Burkholderia multivorans Isolates.</title>
        <authorList>
            <person name="Varga J.J."/>
            <person name="Losada L."/>
            <person name="Zelazny A.M."/>
            <person name="Brinkac L."/>
            <person name="Harkins D."/>
            <person name="Radune D."/>
            <person name="Hostetler J."/>
            <person name="Sampaio E.P."/>
            <person name="Ronning C.M."/>
            <person name="Nierman W.C."/>
            <person name="Greenberg D.E."/>
            <person name="Holland S.M."/>
            <person name="Goldberg J.B."/>
        </authorList>
    </citation>
    <scope>NUCLEOTIDE SEQUENCE [LARGE SCALE GENOMIC DNA]</scope>
    <source>
        <strain evidence="5 6">CGD2</strain>
    </source>
</reference>
<feature type="domain" description="HTH asnC-type" evidence="4">
    <location>
        <begin position="26"/>
        <end position="87"/>
    </location>
</feature>
<evidence type="ECO:0000256" key="2">
    <source>
        <dbReference type="ARBA" id="ARBA00023125"/>
    </source>
</evidence>
<dbReference type="InterPro" id="IPR036390">
    <property type="entry name" value="WH_DNA-bd_sf"/>
</dbReference>
<dbReference type="SUPFAM" id="SSF54909">
    <property type="entry name" value="Dimeric alpha+beta barrel"/>
    <property type="match status" value="1"/>
</dbReference>
<dbReference type="PRINTS" id="PR00033">
    <property type="entry name" value="HTHASNC"/>
</dbReference>